<keyword evidence="1" id="KW-1133">Transmembrane helix</keyword>
<protein>
    <submittedName>
        <fullName evidence="2">Uncharacterized protein</fullName>
    </submittedName>
</protein>
<accession>A0A5N7B6V0</accession>
<evidence type="ECO:0000313" key="3">
    <source>
        <dbReference type="Proteomes" id="UP000326198"/>
    </source>
</evidence>
<dbReference type="Proteomes" id="UP000326198">
    <property type="component" value="Unassembled WGS sequence"/>
</dbReference>
<evidence type="ECO:0000313" key="2">
    <source>
        <dbReference type="EMBL" id="KAE8377219.1"/>
    </source>
</evidence>
<gene>
    <name evidence="2" type="ORF">BDV26DRAFT_264164</name>
</gene>
<reference evidence="2 3" key="1">
    <citation type="submission" date="2019-04" db="EMBL/GenBank/DDBJ databases">
        <title>Friends and foes A comparative genomics studyof 23 Aspergillus species from section Flavi.</title>
        <authorList>
            <consortium name="DOE Joint Genome Institute"/>
            <person name="Kjaerbolling I."/>
            <person name="Vesth T."/>
            <person name="Frisvad J.C."/>
            <person name="Nybo J.L."/>
            <person name="Theobald S."/>
            <person name="Kildgaard S."/>
            <person name="Isbrandt T."/>
            <person name="Kuo A."/>
            <person name="Sato A."/>
            <person name="Lyhne E.K."/>
            <person name="Kogle M.E."/>
            <person name="Wiebenga A."/>
            <person name="Kun R.S."/>
            <person name="Lubbers R.J."/>
            <person name="Makela M.R."/>
            <person name="Barry K."/>
            <person name="Chovatia M."/>
            <person name="Clum A."/>
            <person name="Daum C."/>
            <person name="Haridas S."/>
            <person name="He G."/>
            <person name="LaButti K."/>
            <person name="Lipzen A."/>
            <person name="Mondo S."/>
            <person name="Riley R."/>
            <person name="Salamov A."/>
            <person name="Simmons B.A."/>
            <person name="Magnuson J.K."/>
            <person name="Henrissat B."/>
            <person name="Mortensen U.H."/>
            <person name="Larsen T.O."/>
            <person name="Devries R.P."/>
            <person name="Grigoriev I.V."/>
            <person name="Machida M."/>
            <person name="Baker S.E."/>
            <person name="Andersen M.R."/>
        </authorList>
    </citation>
    <scope>NUCLEOTIDE SEQUENCE [LARGE SCALE GENOMIC DNA]</scope>
    <source>
        <strain evidence="2 3">IBT 29228</strain>
    </source>
</reference>
<organism evidence="2 3">
    <name type="scientific">Aspergillus bertholletiae</name>
    <dbReference type="NCBI Taxonomy" id="1226010"/>
    <lineage>
        <taxon>Eukaryota</taxon>
        <taxon>Fungi</taxon>
        <taxon>Dikarya</taxon>
        <taxon>Ascomycota</taxon>
        <taxon>Pezizomycotina</taxon>
        <taxon>Eurotiomycetes</taxon>
        <taxon>Eurotiomycetidae</taxon>
        <taxon>Eurotiales</taxon>
        <taxon>Aspergillaceae</taxon>
        <taxon>Aspergillus</taxon>
        <taxon>Aspergillus subgen. Circumdati</taxon>
    </lineage>
</organism>
<keyword evidence="1" id="KW-0812">Transmembrane</keyword>
<dbReference type="AlphaFoldDB" id="A0A5N7B6V0"/>
<name>A0A5N7B6V0_9EURO</name>
<dbReference type="EMBL" id="ML736227">
    <property type="protein sequence ID" value="KAE8377219.1"/>
    <property type="molecule type" value="Genomic_DNA"/>
</dbReference>
<evidence type="ECO:0000256" key="1">
    <source>
        <dbReference type="SAM" id="Phobius"/>
    </source>
</evidence>
<sequence length="97" mass="10860">MVAPILGQPSSLFLSFFPSFPSFGSHFLFFFSFFLLGLLSIRLTITPANGKTQHRVRQQRTRLSLALPSLVLALPSPELLHLQALRLKNGVRILLVD</sequence>
<keyword evidence="3" id="KW-1185">Reference proteome</keyword>
<keyword evidence="1" id="KW-0472">Membrane</keyword>
<feature type="transmembrane region" description="Helical" evidence="1">
    <location>
        <begin position="23"/>
        <end position="45"/>
    </location>
</feature>
<proteinExistence type="predicted"/>